<reference evidence="4" key="1">
    <citation type="submission" date="2021-02" db="EMBL/GenBank/DDBJ databases">
        <authorList>
            <person name="Nowell W R."/>
        </authorList>
    </citation>
    <scope>NUCLEOTIDE SEQUENCE</scope>
</reference>
<evidence type="ECO:0000259" key="3">
    <source>
        <dbReference type="PROSITE" id="PS50041"/>
    </source>
</evidence>
<organism evidence="4 5">
    <name type="scientific">Adineta steineri</name>
    <dbReference type="NCBI Taxonomy" id="433720"/>
    <lineage>
        <taxon>Eukaryota</taxon>
        <taxon>Metazoa</taxon>
        <taxon>Spiralia</taxon>
        <taxon>Gnathifera</taxon>
        <taxon>Rotifera</taxon>
        <taxon>Eurotatoria</taxon>
        <taxon>Bdelloidea</taxon>
        <taxon>Adinetida</taxon>
        <taxon>Adinetidae</taxon>
        <taxon>Adineta</taxon>
    </lineage>
</organism>
<dbReference type="Gene3D" id="3.10.100.10">
    <property type="entry name" value="Mannose-Binding Protein A, subunit A"/>
    <property type="match status" value="2"/>
</dbReference>
<evidence type="ECO:0000256" key="1">
    <source>
        <dbReference type="SAM" id="Phobius"/>
    </source>
</evidence>
<dbReference type="PROSITE" id="PS50041">
    <property type="entry name" value="C_TYPE_LECTIN_2"/>
    <property type="match status" value="1"/>
</dbReference>
<accession>A0A813MC67</accession>
<keyword evidence="1" id="KW-0472">Membrane</keyword>
<comment type="caution">
    <text evidence="4">The sequence shown here is derived from an EMBL/GenBank/DDBJ whole genome shotgun (WGS) entry which is preliminary data.</text>
</comment>
<protein>
    <recommendedName>
        <fullName evidence="3">C-type lectin domain-containing protein</fullName>
    </recommendedName>
</protein>
<dbReference type="SMART" id="SM00034">
    <property type="entry name" value="CLECT"/>
    <property type="match status" value="2"/>
</dbReference>
<dbReference type="InterPro" id="IPR016187">
    <property type="entry name" value="CTDL_fold"/>
</dbReference>
<dbReference type="InterPro" id="IPR016186">
    <property type="entry name" value="C-type_lectin-like/link_sf"/>
</dbReference>
<proteinExistence type="predicted"/>
<evidence type="ECO:0000256" key="2">
    <source>
        <dbReference type="SAM" id="SignalP"/>
    </source>
</evidence>
<evidence type="ECO:0000313" key="4">
    <source>
        <dbReference type="EMBL" id="CAF0714431.1"/>
    </source>
</evidence>
<feature type="signal peptide" evidence="2">
    <location>
        <begin position="1"/>
        <end position="22"/>
    </location>
</feature>
<feature type="transmembrane region" description="Helical" evidence="1">
    <location>
        <begin position="287"/>
        <end position="320"/>
    </location>
</feature>
<feature type="chain" id="PRO_5032427224" description="C-type lectin domain-containing protein" evidence="2">
    <location>
        <begin position="23"/>
        <end position="666"/>
    </location>
</feature>
<feature type="domain" description="C-type lectin" evidence="3">
    <location>
        <begin position="75"/>
        <end position="193"/>
    </location>
</feature>
<dbReference type="Proteomes" id="UP000663860">
    <property type="component" value="Unassembled WGS sequence"/>
</dbReference>
<dbReference type="EMBL" id="CAJNOE010000003">
    <property type="protein sequence ID" value="CAF0714431.1"/>
    <property type="molecule type" value="Genomic_DNA"/>
</dbReference>
<keyword evidence="1" id="KW-1133">Transmembrane helix</keyword>
<sequence length="666" mass="75340">MLRSHFEFACVLYIIFILSVLSVSFNDFCSNDLSCHYPLICSNLSKCICPTSSSSFWNTRQNSCLSCPSGWIEWQHEKCLLFIMPSKNDFTYEKARNSCLTYSSELLHIDNDEDLIKLQYKVDEIDWKFLSDGIWINRRETNLFEWCDTGYEHDRLLWNSCIGLMKKYSDKNNVTSFCLRHIQCDEKLPYICERLAETLEVNNTINNFATIERAWSALIGPIINLAGTLFGSSQQPAPEPQQPEIQIISVSPNPQPQRPSCVYYYFTRFIFTKSDFCVASSDNNFILYISLFHISVAIIIIIIVVVIILFCFCGGGLLYLGTRNKDSAIETRLTRHRHSRPNRTILASFNESCSNNFSCVTPLICSNTNKCLCPKSSLFWNYEENDCFYCLPGWILWENNHCVSFAVPSENGLSYNQANDICHSFSAQLYRIQNIDEFKRFELQVNALLNSSFSSAVTLFFRLGAWIDSYDIKELEDVWCNENKDNSTFDCVAIRKENSKNGSLCLSRLKCHEEMLFICGMVAISEKHNLSSRFTNQRIAPIVGALAPIAIDLIGNLLGGNKPPPQPAGPQQIIIQQESLPQPQIGAQGSSSNVMILYLSHVLNPIESSSDNTLLIVGLIVGGIILFLIICGAFAAIIIFTGCMKQSSPTRQVNHRSSVESGYTYG</sequence>
<dbReference type="InterPro" id="IPR001304">
    <property type="entry name" value="C-type_lectin-like"/>
</dbReference>
<keyword evidence="2" id="KW-0732">Signal</keyword>
<feature type="transmembrane region" description="Helical" evidence="1">
    <location>
        <begin position="614"/>
        <end position="641"/>
    </location>
</feature>
<keyword evidence="1" id="KW-0812">Transmembrane</keyword>
<name>A0A813MC67_9BILA</name>
<dbReference type="AlphaFoldDB" id="A0A813MC67"/>
<gene>
    <name evidence="4" type="ORF">IZO911_LOCUS685</name>
</gene>
<feature type="transmembrane region" description="Helical" evidence="1">
    <location>
        <begin position="539"/>
        <end position="558"/>
    </location>
</feature>
<dbReference type="SUPFAM" id="SSF56436">
    <property type="entry name" value="C-type lectin-like"/>
    <property type="match status" value="2"/>
</dbReference>
<evidence type="ECO:0000313" key="5">
    <source>
        <dbReference type="Proteomes" id="UP000663860"/>
    </source>
</evidence>